<dbReference type="Proteomes" id="UP001143910">
    <property type="component" value="Unassembled WGS sequence"/>
</dbReference>
<keyword evidence="2" id="KW-1185">Reference proteome</keyword>
<sequence>MVEDGYKSTFRRFNSPFWQVVLVSLVAFGCPGIYNALSGVGGGGQLDSTTQAKSHIALASVSAFGNLFVAPIVTNQIGPKWTLFLGGTTYVLYAGSLLAYSHIKSQAFVIAAGGILGIGASLLWIAQGGIMTGYPLPSQQGRSIGVFWFIFNLGGFLGSIISFGLNFHSTAGTVTDSTYIAFMCIMAAGCCSALFLLKPENVIREDGTRAGVARRPSIWNEFLATVKILRRWETIALIPFWFSANYFYNYQQNTFNGKLFTIRTRSFNGGMYWLAQMVSSYLCGAFLDNKKMGRRSRAIWGYMLAGFLAVIIWGGGLALQLRRGPSGHYYKLREMDLINSGNKYAGPFLLYFFYGAFDAIWQTLCYWTLAYLADESPEQAARFVGAFKAFEAAGSAMASKINSTSTNYNVEFGLNCGILLFGWLCALPVAFKVKDIPSNDDLGVDEKGKEPGIMDHVEEKV</sequence>
<comment type="caution">
    <text evidence="1">The sequence shown here is derived from an EMBL/GenBank/DDBJ whole genome shotgun (WGS) entry which is preliminary data.</text>
</comment>
<evidence type="ECO:0000313" key="2">
    <source>
        <dbReference type="Proteomes" id="UP001143910"/>
    </source>
</evidence>
<accession>A0ACC1NKD1</accession>
<evidence type="ECO:0000313" key="1">
    <source>
        <dbReference type="EMBL" id="KAJ2978813.1"/>
    </source>
</evidence>
<reference evidence="1" key="1">
    <citation type="submission" date="2022-08" db="EMBL/GenBank/DDBJ databases">
        <title>Genome Sequence of Lecanicillium fungicola.</title>
        <authorList>
            <person name="Buettner E."/>
        </authorList>
    </citation>
    <scope>NUCLEOTIDE SEQUENCE</scope>
    <source>
        <strain evidence="1">Babe33</strain>
    </source>
</reference>
<gene>
    <name evidence="1" type="ORF">NQ176_g3610</name>
</gene>
<name>A0ACC1NKD1_9HYPO</name>
<dbReference type="EMBL" id="JANJQO010000341">
    <property type="protein sequence ID" value="KAJ2978813.1"/>
    <property type="molecule type" value="Genomic_DNA"/>
</dbReference>
<organism evidence="1 2">
    <name type="scientific">Zarea fungicola</name>
    <dbReference type="NCBI Taxonomy" id="93591"/>
    <lineage>
        <taxon>Eukaryota</taxon>
        <taxon>Fungi</taxon>
        <taxon>Dikarya</taxon>
        <taxon>Ascomycota</taxon>
        <taxon>Pezizomycotina</taxon>
        <taxon>Sordariomycetes</taxon>
        <taxon>Hypocreomycetidae</taxon>
        <taxon>Hypocreales</taxon>
        <taxon>Cordycipitaceae</taxon>
        <taxon>Zarea</taxon>
    </lineage>
</organism>
<proteinExistence type="predicted"/>
<protein>
    <submittedName>
        <fullName evidence="1">Uncharacterized protein</fullName>
    </submittedName>
</protein>